<dbReference type="HOGENOM" id="CLU_168223_0_0_4"/>
<keyword evidence="3" id="KW-1185">Reference proteome</keyword>
<feature type="region of interest" description="Disordered" evidence="1">
    <location>
        <begin position="16"/>
        <end position="39"/>
    </location>
</feature>
<protein>
    <submittedName>
        <fullName evidence="2">Uncharacterized protein</fullName>
    </submittedName>
</protein>
<reference evidence="2 3" key="1">
    <citation type="journal article" date="2012" name="Stand. Genomic Sci.">
        <title>Complete genome sequence of Polynucleobacter necessarius subsp. asymbioticus type strain (QLW-P1DMWA-1(T)).</title>
        <authorList>
            <person name="Meincke L."/>
            <person name="Copeland A."/>
            <person name="Lapidus A."/>
            <person name="Lucas S."/>
            <person name="Berry K.W."/>
            <person name="Del Rio T.G."/>
            <person name="Hammon N."/>
            <person name="Dalin E."/>
            <person name="Tice H."/>
            <person name="Pitluck S."/>
            <person name="Richardson P."/>
            <person name="Bruce D."/>
            <person name="Goodwin L."/>
            <person name="Han C."/>
            <person name="Tapia R."/>
            <person name="Detter J.C."/>
            <person name="Schmutz J."/>
            <person name="Brettin T."/>
            <person name="Larimer F."/>
            <person name="Land M."/>
            <person name="Hauser L."/>
            <person name="Kyrpides N.C."/>
            <person name="Ivanova N."/>
            <person name="Goker M."/>
            <person name="Woyke T."/>
            <person name="Wu Q.L."/>
            <person name="Pockl M."/>
            <person name="Hahn M.W."/>
            <person name="Klenk H.P."/>
        </authorList>
    </citation>
    <scope>NUCLEOTIDE SEQUENCE [LARGE SCALE GENOMIC DNA]</scope>
    <source>
        <strain evidence="3">DSM 18221 / CIP 109841 / QLW-P1DMWA-1</strain>
    </source>
</reference>
<name>A4SWB0_POLAQ</name>
<dbReference type="KEGG" id="pnu:Pnuc_0554"/>
<dbReference type="AlphaFoldDB" id="A4SWB0"/>
<dbReference type="eggNOG" id="ENOG50339E7">
    <property type="taxonomic scope" value="Bacteria"/>
</dbReference>
<evidence type="ECO:0000256" key="1">
    <source>
        <dbReference type="SAM" id="MobiDB-lite"/>
    </source>
</evidence>
<gene>
    <name evidence="2" type="ordered locus">Pnuc_0554</name>
</gene>
<dbReference type="EMBL" id="CP000655">
    <property type="protein sequence ID" value="ABP33774.1"/>
    <property type="molecule type" value="Genomic_DNA"/>
</dbReference>
<dbReference type="Proteomes" id="UP000000231">
    <property type="component" value="Chromosome"/>
</dbReference>
<evidence type="ECO:0000313" key="2">
    <source>
        <dbReference type="EMBL" id="ABP33774.1"/>
    </source>
</evidence>
<proteinExistence type="predicted"/>
<evidence type="ECO:0000313" key="3">
    <source>
        <dbReference type="Proteomes" id="UP000000231"/>
    </source>
</evidence>
<sequence length="106" mass="11213">MFFIGASIATGSVLAQSPPTATGVLRDDPHRPVDSISRNLGVTPEQFRACFSNVNPAPRGSLPGSDEKHANKAVLLGCLQKANPAITNDGLDRVMDRYRPGGRAAQ</sequence>
<organism evidence="2 3">
    <name type="scientific">Polynucleobacter asymbioticus (strain DSM 18221 / CIP 109841 / QLW-P1DMWA-1)</name>
    <name type="common">Polynucleobacter necessarius subsp. asymbioticus</name>
    <dbReference type="NCBI Taxonomy" id="312153"/>
    <lineage>
        <taxon>Bacteria</taxon>
        <taxon>Pseudomonadati</taxon>
        <taxon>Pseudomonadota</taxon>
        <taxon>Betaproteobacteria</taxon>
        <taxon>Burkholderiales</taxon>
        <taxon>Burkholderiaceae</taxon>
        <taxon>Polynucleobacter</taxon>
    </lineage>
</organism>
<accession>A4SWB0</accession>